<dbReference type="Proteomes" id="UP000054937">
    <property type="component" value="Unassembled WGS sequence"/>
</dbReference>
<evidence type="ECO:0000313" key="1">
    <source>
        <dbReference type="EMBL" id="KRX09576.1"/>
    </source>
</evidence>
<sequence length="316" mass="36895">MQKGQIVSKIEGIENWENPELFYKNLEKYDIKNKNQYYNSSFAFLDTYLLPMTLNQSVSQDEARFVNKKIKGRYLIKSLTQQDDIKLIDDLGIDIQREIQSVYGNQIESQKYQNGPYLVQKYISNPLLINKRKFDWNCLVGIISTDPLIVIFNNGYTKYNSNITEFQIFEAEEKIKAAITYALLSVKDKIIDKKGQTQLLSVTFQLDENLDPFFIGVKNQPFLKDQTDIQTQVFSDFVRDYLDAVLALNNLTKEQIIKKQIENQQFICNYVQRGFCKVLINEAGKTDYIQENINLIQSWKVPYINQVQYSQLIDTG</sequence>
<name>A0A0V0R5X5_PSEPJ</name>
<keyword evidence="2" id="KW-1185">Reference proteome</keyword>
<dbReference type="InterPro" id="IPR027752">
    <property type="entry name" value="TTLL10"/>
</dbReference>
<proteinExistence type="predicted"/>
<accession>A0A0V0R5X5</accession>
<gene>
    <name evidence="1" type="ORF">PPERSA_09406</name>
</gene>
<protein>
    <submittedName>
        <fullName evidence="1">Uncharacterized protein</fullName>
    </submittedName>
</protein>
<dbReference type="InterPro" id="IPR004344">
    <property type="entry name" value="TTL/TTLL_fam"/>
</dbReference>
<comment type="caution">
    <text evidence="1">The sequence shown here is derived from an EMBL/GenBank/DDBJ whole genome shotgun (WGS) entry which is preliminary data.</text>
</comment>
<organism evidence="1 2">
    <name type="scientific">Pseudocohnilembus persalinus</name>
    <name type="common">Ciliate</name>
    <dbReference type="NCBI Taxonomy" id="266149"/>
    <lineage>
        <taxon>Eukaryota</taxon>
        <taxon>Sar</taxon>
        <taxon>Alveolata</taxon>
        <taxon>Ciliophora</taxon>
        <taxon>Intramacronucleata</taxon>
        <taxon>Oligohymenophorea</taxon>
        <taxon>Scuticociliatia</taxon>
        <taxon>Philasterida</taxon>
        <taxon>Pseudocohnilembidae</taxon>
        <taxon>Pseudocohnilembus</taxon>
    </lineage>
</organism>
<reference evidence="1 2" key="1">
    <citation type="journal article" date="2015" name="Sci. Rep.">
        <title>Genome of the facultative scuticociliatosis pathogen Pseudocohnilembus persalinus provides insight into its virulence through horizontal gene transfer.</title>
        <authorList>
            <person name="Xiong J."/>
            <person name="Wang G."/>
            <person name="Cheng J."/>
            <person name="Tian M."/>
            <person name="Pan X."/>
            <person name="Warren A."/>
            <person name="Jiang C."/>
            <person name="Yuan D."/>
            <person name="Miao W."/>
        </authorList>
    </citation>
    <scope>NUCLEOTIDE SEQUENCE [LARGE SCALE GENOMIC DNA]</scope>
    <source>
        <strain evidence="1">36N120E</strain>
    </source>
</reference>
<dbReference type="InParanoid" id="A0A0V0R5X5"/>
<dbReference type="Pfam" id="PF03133">
    <property type="entry name" value="TTL"/>
    <property type="match status" value="1"/>
</dbReference>
<dbReference type="EMBL" id="LDAU01000047">
    <property type="protein sequence ID" value="KRX09576.1"/>
    <property type="molecule type" value="Genomic_DNA"/>
</dbReference>
<dbReference type="GO" id="GO:0070737">
    <property type="term" value="F:protein-glycine ligase activity, elongating"/>
    <property type="evidence" value="ECO:0007669"/>
    <property type="project" value="TreeGrafter"/>
</dbReference>
<dbReference type="PANTHER" id="PTHR46810:SF1">
    <property type="entry name" value="INACTIVE POLYGLYCYLASE TTLL10"/>
    <property type="match status" value="1"/>
</dbReference>
<dbReference type="Gene3D" id="3.30.470.20">
    <property type="entry name" value="ATP-grasp fold, B domain"/>
    <property type="match status" value="2"/>
</dbReference>
<dbReference type="AlphaFoldDB" id="A0A0V0R5X5"/>
<dbReference type="PANTHER" id="PTHR46810">
    <property type="entry name" value="INACTIVE POLYGLYCYLASE TTLL10"/>
    <property type="match status" value="1"/>
</dbReference>
<dbReference type="OrthoDB" id="291607at2759"/>
<evidence type="ECO:0000313" key="2">
    <source>
        <dbReference type="Proteomes" id="UP000054937"/>
    </source>
</evidence>